<evidence type="ECO:0000313" key="3">
    <source>
        <dbReference type="Proteomes" id="UP000250200"/>
    </source>
</evidence>
<dbReference type="InterPro" id="IPR027417">
    <property type="entry name" value="P-loop_NTPase"/>
</dbReference>
<dbReference type="Proteomes" id="UP000255140">
    <property type="component" value="Unassembled WGS sequence"/>
</dbReference>
<dbReference type="RefSeq" id="WP_000364547.1">
    <property type="nucleotide sequence ID" value="NZ_CAACXY010000016.1"/>
</dbReference>
<keyword evidence="1" id="KW-0548">Nucleotidyltransferase</keyword>
<dbReference type="EC" id="2.7.7.7" evidence="1"/>
<dbReference type="NCBIfam" id="NF005581">
    <property type="entry name" value="PRK07276.1"/>
    <property type="match status" value="1"/>
</dbReference>
<proteinExistence type="predicted"/>
<protein>
    <submittedName>
        <fullName evidence="1">DNA polymerase III delta prime subunit</fullName>
        <ecNumber evidence="1">2.7.7.7</ecNumber>
    </submittedName>
</protein>
<dbReference type="PANTHER" id="PTHR11669">
    <property type="entry name" value="REPLICATION FACTOR C / DNA POLYMERASE III GAMMA-TAU SUBUNIT"/>
    <property type="match status" value="1"/>
</dbReference>
<gene>
    <name evidence="1" type="primary">dnaX_2</name>
    <name evidence="2" type="synonym">dnaX_1</name>
    <name evidence="1" type="ORF">NCTC8181_01754</name>
    <name evidence="2" type="ORF">NCTC9828_00954</name>
</gene>
<dbReference type="Proteomes" id="UP000250200">
    <property type="component" value="Unassembled WGS sequence"/>
</dbReference>
<evidence type="ECO:0000313" key="2">
    <source>
        <dbReference type="EMBL" id="SUN28694.1"/>
    </source>
</evidence>
<dbReference type="Pfam" id="PF13177">
    <property type="entry name" value="DNA_pol3_delta2"/>
    <property type="match status" value="1"/>
</dbReference>
<dbReference type="InterPro" id="IPR050238">
    <property type="entry name" value="DNA_Rep/Repair_Clamp_Loader"/>
</dbReference>
<accession>A0A1D0CTJ3</accession>
<comment type="caution">
    <text evidence="1">The sequence shown here is derived from an EMBL/GenBank/DDBJ whole genome shotgun (WGS) entry which is preliminary data.</text>
</comment>
<dbReference type="EMBL" id="UHEW01000005">
    <property type="protein sequence ID" value="SUN28694.1"/>
    <property type="molecule type" value="Genomic_DNA"/>
</dbReference>
<keyword evidence="1" id="KW-0808">Transferase</keyword>
<name>A0A1D0CTJ3_STRAG</name>
<dbReference type="SUPFAM" id="SSF52540">
    <property type="entry name" value="P-loop containing nucleoside triphosphate hydrolases"/>
    <property type="match status" value="1"/>
</dbReference>
<dbReference type="EMBL" id="UAVB01000001">
    <property type="protein sequence ID" value="SQA18703.1"/>
    <property type="molecule type" value="Genomic_DNA"/>
</dbReference>
<dbReference type="GO" id="GO:0003887">
    <property type="term" value="F:DNA-directed DNA polymerase activity"/>
    <property type="evidence" value="ECO:0007669"/>
    <property type="project" value="UniProtKB-EC"/>
</dbReference>
<organism evidence="1 3">
    <name type="scientific">Streptococcus agalactiae</name>
    <dbReference type="NCBI Taxonomy" id="1311"/>
    <lineage>
        <taxon>Bacteria</taxon>
        <taxon>Bacillati</taxon>
        <taxon>Bacillota</taxon>
        <taxon>Bacilli</taxon>
        <taxon>Lactobacillales</taxon>
        <taxon>Streptococcaceae</taxon>
        <taxon>Streptococcus</taxon>
    </lineage>
</organism>
<evidence type="ECO:0000313" key="4">
    <source>
        <dbReference type="Proteomes" id="UP000255140"/>
    </source>
</evidence>
<dbReference type="PANTHER" id="PTHR11669:SF8">
    <property type="entry name" value="DNA POLYMERASE III SUBUNIT DELTA"/>
    <property type="match status" value="1"/>
</dbReference>
<sequence>MDLKRIQPKLLEKFNTILQSDRMSHAYLFSGNFASLDMALYLAQSQFCEKRQSGLPCQECRACRLIANGEFSDVKIIEPQGQLIKTETIKELTKDFSRSGFEGKSQVFIIKDCEKMHVNAANSLLKFIEEPQSSSYVILLTNDENNVLPTIKSRTQIFRFPKQLDMLVHQAEQAGLLKSQASLLAQVADDPKHLEILLTNKKLLDYLNLSQQFVTTLAKDRQTAYLEVSRLTSQVVDKNDQAFVFQWLTIMLAKEGQLYDLENTYRAQQMWKSNVSFQNSLEYMVLS</sequence>
<dbReference type="AlphaFoldDB" id="A0A1D0CTJ3"/>
<reference evidence="3 4" key="1">
    <citation type="submission" date="2018-06" db="EMBL/GenBank/DDBJ databases">
        <authorList>
            <consortium name="Pathogen Informatics"/>
            <person name="Doyle S."/>
        </authorList>
    </citation>
    <scope>NUCLEOTIDE SEQUENCE [LARGE SCALE GENOMIC DNA]</scope>
    <source>
        <strain evidence="1 3">NCTC8181</strain>
        <strain evidence="2 4">NCTC9828</strain>
    </source>
</reference>
<evidence type="ECO:0000313" key="1">
    <source>
        <dbReference type="EMBL" id="SQA18703.1"/>
    </source>
</evidence>
<dbReference type="GO" id="GO:0006261">
    <property type="term" value="P:DNA-templated DNA replication"/>
    <property type="evidence" value="ECO:0007669"/>
    <property type="project" value="TreeGrafter"/>
</dbReference>
<dbReference type="Gene3D" id="3.40.50.300">
    <property type="entry name" value="P-loop containing nucleotide triphosphate hydrolases"/>
    <property type="match status" value="1"/>
</dbReference>